<evidence type="ECO:0000256" key="1">
    <source>
        <dbReference type="SAM" id="Coils"/>
    </source>
</evidence>
<accession>A0A423GDC4</accession>
<reference evidence="2 3" key="1">
    <citation type="submission" date="2016-10" db="EMBL/GenBank/DDBJ databases">
        <title>Comparative genome analysis of multiple Pseudomonas spp. focuses on biocontrol and plant growth promoting traits.</title>
        <authorList>
            <person name="Tao X.-Y."/>
            <person name="Taylor C.G."/>
        </authorList>
    </citation>
    <scope>NUCLEOTIDE SEQUENCE [LARGE SCALE GENOMIC DNA]</scope>
    <source>
        <strain evidence="2 3">Wood3</strain>
    </source>
</reference>
<protein>
    <recommendedName>
        <fullName evidence="4">DUF1640 domain-containing protein</fullName>
    </recommendedName>
</protein>
<feature type="coiled-coil region" evidence="1">
    <location>
        <begin position="5"/>
        <end position="32"/>
    </location>
</feature>
<organism evidence="2 3">
    <name type="scientific">Pseudomonas brassicacearum</name>
    <dbReference type="NCBI Taxonomy" id="930166"/>
    <lineage>
        <taxon>Bacteria</taxon>
        <taxon>Pseudomonadati</taxon>
        <taxon>Pseudomonadota</taxon>
        <taxon>Gammaproteobacteria</taxon>
        <taxon>Pseudomonadales</taxon>
        <taxon>Pseudomonadaceae</taxon>
        <taxon>Pseudomonas</taxon>
    </lineage>
</organism>
<evidence type="ECO:0000313" key="3">
    <source>
        <dbReference type="Proteomes" id="UP000284049"/>
    </source>
</evidence>
<dbReference type="AlphaFoldDB" id="A0A423GDC4"/>
<dbReference type="Proteomes" id="UP000284049">
    <property type="component" value="Unassembled WGS sequence"/>
</dbReference>
<evidence type="ECO:0000313" key="2">
    <source>
        <dbReference type="EMBL" id="ROM84847.1"/>
    </source>
</evidence>
<gene>
    <name evidence="2" type="ORF">BK652_09700</name>
</gene>
<evidence type="ECO:0008006" key="4">
    <source>
        <dbReference type="Google" id="ProtNLM"/>
    </source>
</evidence>
<name>A0A423GDC4_9PSED</name>
<dbReference type="EMBL" id="MOBC01000005">
    <property type="protein sequence ID" value="ROM84847.1"/>
    <property type="molecule type" value="Genomic_DNA"/>
</dbReference>
<comment type="caution">
    <text evidence="2">The sequence shown here is derived from an EMBL/GenBank/DDBJ whole genome shotgun (WGS) entry which is preliminary data.</text>
</comment>
<keyword evidence="1" id="KW-0175">Coiled coil</keyword>
<sequence length="83" mass="9008">MELRVSALEKASQEIREKLVRVETKLEGIEKTMATKAEIAAVGTMIAELKTSVAEGMVVQTRWLIGACMALAGLAFTAAKYLH</sequence>
<proteinExistence type="predicted"/>